<name>A0A2N7IJ75_9VIBR</name>
<sequence length="411" mass="44840">MRKLILAATIASLSTGVNASIETLDWHEFASPEAQKFAQETIVLDFYASPSAVGFTEDSDVARYIDLAHERGITGASVTIAAPHTPNMLAFKSEHAKWTKASASAKTPIRYVESVEDFQLAHDNGEYAIMWASQTTMPLEGDASNVAVMAEHGIKTMQLTYNETELTGSGVISMINGDKSGLTEFGKEVIDEMVKHGITVDLSHTSHYTTEDITDYMQKHHKGVPVIYSHSPVASTYGCKPHETLSETKQRMAEKNLQKDHPDYRLSACYRLISDEQAETVAEMGGVVAVTATEFMMDGVWPEDISPQQFAEMIDGAVKVAGIDHVGIATDDMMTTAKVVPFAVANADKYADNGYMVEAFNKGATGCAELSKHIAGVVDALWVMGYSNEDLAKLFGGNLMRVYEQTWTPKA</sequence>
<organism evidence="2 3">
    <name type="scientific">Vibrio lentus</name>
    <dbReference type="NCBI Taxonomy" id="136468"/>
    <lineage>
        <taxon>Bacteria</taxon>
        <taxon>Pseudomonadati</taxon>
        <taxon>Pseudomonadota</taxon>
        <taxon>Gammaproteobacteria</taxon>
        <taxon>Vibrionales</taxon>
        <taxon>Vibrionaceae</taxon>
        <taxon>Vibrio</taxon>
    </lineage>
</organism>
<reference evidence="3" key="1">
    <citation type="submission" date="2016-07" db="EMBL/GenBank/DDBJ databases">
        <title>Nontailed viruses are major unrecognized killers of bacteria in the ocean.</title>
        <authorList>
            <person name="Kauffman K."/>
            <person name="Hussain F."/>
            <person name="Yang J."/>
            <person name="Arevalo P."/>
            <person name="Brown J."/>
            <person name="Cutler M."/>
            <person name="Kelly L."/>
            <person name="Polz M.F."/>
        </authorList>
    </citation>
    <scope>NUCLEOTIDE SEQUENCE [LARGE SCALE GENOMIC DNA]</scope>
    <source>
        <strain evidence="3">10N.261.51.B8</strain>
    </source>
</reference>
<keyword evidence="1" id="KW-0732">Signal</keyword>
<dbReference type="Pfam" id="PF01244">
    <property type="entry name" value="Peptidase_M19"/>
    <property type="match status" value="2"/>
</dbReference>
<evidence type="ECO:0000313" key="3">
    <source>
        <dbReference type="Proteomes" id="UP000235746"/>
    </source>
</evidence>
<dbReference type="PANTHER" id="PTHR10443:SF12">
    <property type="entry name" value="DIPEPTIDASE"/>
    <property type="match status" value="1"/>
</dbReference>
<dbReference type="Gene3D" id="3.20.20.140">
    <property type="entry name" value="Metal-dependent hydrolases"/>
    <property type="match status" value="1"/>
</dbReference>
<evidence type="ECO:0000313" key="2">
    <source>
        <dbReference type="EMBL" id="PML57810.1"/>
    </source>
</evidence>
<protein>
    <recommendedName>
        <fullName evidence="4">Dipeptidase</fullName>
    </recommendedName>
</protein>
<evidence type="ECO:0008006" key="4">
    <source>
        <dbReference type="Google" id="ProtNLM"/>
    </source>
</evidence>
<dbReference type="PANTHER" id="PTHR10443">
    <property type="entry name" value="MICROSOMAL DIPEPTIDASE"/>
    <property type="match status" value="1"/>
</dbReference>
<feature type="signal peptide" evidence="1">
    <location>
        <begin position="1"/>
        <end position="19"/>
    </location>
</feature>
<dbReference type="GO" id="GO:0070573">
    <property type="term" value="F:metallodipeptidase activity"/>
    <property type="evidence" value="ECO:0007669"/>
    <property type="project" value="InterPro"/>
</dbReference>
<dbReference type="EMBL" id="MCYL01000010">
    <property type="protein sequence ID" value="PML57810.1"/>
    <property type="molecule type" value="Genomic_DNA"/>
</dbReference>
<gene>
    <name evidence="2" type="ORF">BCT74_18090</name>
</gene>
<dbReference type="RefSeq" id="WP_102558214.1">
    <property type="nucleotide sequence ID" value="NZ_MCYL01000010.1"/>
</dbReference>
<dbReference type="AlphaFoldDB" id="A0A2N7IJ75"/>
<dbReference type="GO" id="GO:0006508">
    <property type="term" value="P:proteolysis"/>
    <property type="evidence" value="ECO:0007669"/>
    <property type="project" value="InterPro"/>
</dbReference>
<evidence type="ECO:0000256" key="1">
    <source>
        <dbReference type="SAM" id="SignalP"/>
    </source>
</evidence>
<dbReference type="SUPFAM" id="SSF51556">
    <property type="entry name" value="Metallo-dependent hydrolases"/>
    <property type="match status" value="1"/>
</dbReference>
<dbReference type="PROSITE" id="PS51365">
    <property type="entry name" value="RENAL_DIPEPTIDASE_2"/>
    <property type="match status" value="1"/>
</dbReference>
<proteinExistence type="predicted"/>
<dbReference type="Proteomes" id="UP000235746">
    <property type="component" value="Unassembled WGS sequence"/>
</dbReference>
<accession>A0A2N7IJ75</accession>
<dbReference type="InterPro" id="IPR008257">
    <property type="entry name" value="Pept_M19"/>
</dbReference>
<feature type="chain" id="PRO_5014885863" description="Dipeptidase" evidence="1">
    <location>
        <begin position="20"/>
        <end position="411"/>
    </location>
</feature>
<comment type="caution">
    <text evidence="2">The sequence shown here is derived from an EMBL/GenBank/DDBJ whole genome shotgun (WGS) entry which is preliminary data.</text>
</comment>
<dbReference type="InterPro" id="IPR032466">
    <property type="entry name" value="Metal_Hydrolase"/>
</dbReference>